<dbReference type="EMBL" id="BARU01028278">
    <property type="protein sequence ID" value="GAH68816.1"/>
    <property type="molecule type" value="Genomic_DNA"/>
</dbReference>
<evidence type="ECO:0000313" key="2">
    <source>
        <dbReference type="EMBL" id="GAH68816.1"/>
    </source>
</evidence>
<gene>
    <name evidence="2" type="ORF">S03H2_45165</name>
</gene>
<feature type="transmembrane region" description="Helical" evidence="1">
    <location>
        <begin position="67"/>
        <end position="88"/>
    </location>
</feature>
<accession>X1HF25</accession>
<keyword evidence="1" id="KW-0812">Transmembrane</keyword>
<comment type="caution">
    <text evidence="2">The sequence shown here is derived from an EMBL/GenBank/DDBJ whole genome shotgun (WGS) entry which is preliminary data.</text>
</comment>
<protein>
    <submittedName>
        <fullName evidence="2">Uncharacterized protein</fullName>
    </submittedName>
</protein>
<keyword evidence="1" id="KW-1133">Transmembrane helix</keyword>
<organism evidence="2">
    <name type="scientific">marine sediment metagenome</name>
    <dbReference type="NCBI Taxonomy" id="412755"/>
    <lineage>
        <taxon>unclassified sequences</taxon>
        <taxon>metagenomes</taxon>
        <taxon>ecological metagenomes</taxon>
    </lineage>
</organism>
<sequence>MDESPDQILVICTDNSRQLTRLKSTQTKIISRLDIIQNSINNIDITKQVIYTKEEPDPSKKRCDLCAIIGSIIGAAISGGIALTILLLGESRKKKQERIKLKGYWNDITINVESVLKNLLKQVDEFKKFIADVEMTPHKIIPLYRYTFHQLSSAYSCDSGHLVLF</sequence>
<proteinExistence type="predicted"/>
<evidence type="ECO:0000256" key="1">
    <source>
        <dbReference type="SAM" id="Phobius"/>
    </source>
</evidence>
<keyword evidence="1" id="KW-0472">Membrane</keyword>
<reference evidence="2" key="1">
    <citation type="journal article" date="2014" name="Front. Microbiol.">
        <title>High frequency of phylogenetically diverse reductive dehalogenase-homologous genes in deep subseafloor sedimentary metagenomes.</title>
        <authorList>
            <person name="Kawai M."/>
            <person name="Futagami T."/>
            <person name="Toyoda A."/>
            <person name="Takaki Y."/>
            <person name="Nishi S."/>
            <person name="Hori S."/>
            <person name="Arai W."/>
            <person name="Tsubouchi T."/>
            <person name="Morono Y."/>
            <person name="Uchiyama I."/>
            <person name="Ito T."/>
            <person name="Fujiyama A."/>
            <person name="Inagaki F."/>
            <person name="Takami H."/>
        </authorList>
    </citation>
    <scope>NUCLEOTIDE SEQUENCE</scope>
    <source>
        <strain evidence="2">Expedition CK06-06</strain>
    </source>
</reference>
<dbReference type="AlphaFoldDB" id="X1HF25"/>
<name>X1HF25_9ZZZZ</name>